<reference evidence="2" key="1">
    <citation type="submission" date="2023-01" db="EMBL/GenBank/DDBJ databases">
        <title>Metagenome sequencing of chrysophaentin producing Chrysophaeum taylorii.</title>
        <authorList>
            <person name="Davison J."/>
            <person name="Bewley C."/>
        </authorList>
    </citation>
    <scope>NUCLEOTIDE SEQUENCE</scope>
    <source>
        <strain evidence="2">NIES-1699</strain>
    </source>
</reference>
<dbReference type="Proteomes" id="UP001230188">
    <property type="component" value="Unassembled WGS sequence"/>
</dbReference>
<comment type="caution">
    <text evidence="2">The sequence shown here is derived from an EMBL/GenBank/DDBJ whole genome shotgun (WGS) entry which is preliminary data.</text>
</comment>
<gene>
    <name evidence="2" type="ORF">CTAYLR_010532</name>
</gene>
<evidence type="ECO:0000256" key="1">
    <source>
        <dbReference type="SAM" id="SignalP"/>
    </source>
</evidence>
<dbReference type="EMBL" id="JAQMWT010000223">
    <property type="protein sequence ID" value="KAJ8607322.1"/>
    <property type="molecule type" value="Genomic_DNA"/>
</dbReference>
<evidence type="ECO:0000313" key="2">
    <source>
        <dbReference type="EMBL" id="KAJ8607322.1"/>
    </source>
</evidence>
<feature type="signal peptide" evidence="1">
    <location>
        <begin position="1"/>
        <end position="16"/>
    </location>
</feature>
<dbReference type="AlphaFoldDB" id="A0AAD7XRJ1"/>
<name>A0AAD7XRJ1_9STRA</name>
<evidence type="ECO:0008006" key="4">
    <source>
        <dbReference type="Google" id="ProtNLM"/>
    </source>
</evidence>
<organism evidence="2 3">
    <name type="scientific">Chrysophaeum taylorii</name>
    <dbReference type="NCBI Taxonomy" id="2483200"/>
    <lineage>
        <taxon>Eukaryota</taxon>
        <taxon>Sar</taxon>
        <taxon>Stramenopiles</taxon>
        <taxon>Ochrophyta</taxon>
        <taxon>Pelagophyceae</taxon>
        <taxon>Pelagomonadales</taxon>
        <taxon>Pelagomonadaceae</taxon>
        <taxon>Chrysophaeum</taxon>
    </lineage>
</organism>
<proteinExistence type="predicted"/>
<dbReference type="SUPFAM" id="SSF103511">
    <property type="entry name" value="Chlorophyll a-b binding protein"/>
    <property type="match status" value="1"/>
</dbReference>
<keyword evidence="3" id="KW-1185">Reference proteome</keyword>
<protein>
    <recommendedName>
        <fullName evidence="4">High light inducible protein</fullName>
    </recommendedName>
</protein>
<sequence>MMSVVLLTMVFGRASGFVPATKAQPSRLCAYEDPGKAVLDEATFAQQSRDLDKLAEAWRERRLLVEWEQSKNVGFVEVAEIVNGRAAMFFVVTGLLTEYWTGQSFPEQVLTLLRTTGVIGLA</sequence>
<evidence type="ECO:0000313" key="3">
    <source>
        <dbReference type="Proteomes" id="UP001230188"/>
    </source>
</evidence>
<keyword evidence="1" id="KW-0732">Signal</keyword>
<accession>A0AAD7XRJ1</accession>
<feature type="chain" id="PRO_5041946103" description="High light inducible protein" evidence="1">
    <location>
        <begin position="17"/>
        <end position="122"/>
    </location>
</feature>